<evidence type="ECO:0000313" key="1">
    <source>
        <dbReference type="EMBL" id="SEE48115.1"/>
    </source>
</evidence>
<dbReference type="STRING" id="390640.SAMN04488034_101645"/>
<dbReference type="PROSITE" id="PS51257">
    <property type="entry name" value="PROKAR_LIPOPROTEIN"/>
    <property type="match status" value="1"/>
</dbReference>
<sequence length="387" mass="44308">MKKIFYLLFLFTGLVFTSCEPMEDIHDEIDADIEGKIAGTIDSYTLTEDDYKETLDLSFANFGSVEEAKELIPVVLNDVFPSFGAESSVNVVFDIYAPKRDEKDLIVYYANETDYATYGDDTYPNFDSMWQVFDLVEDKFGDVANRTLVSLTYDYYDGRTTERNDGFLLVDGEWIYAFGFTDDEYAAMGESYPNFSNEDEAETKIPIYLEEKFKYEPKEKGAIVPVMYKLYTDDIYDIDEDGNTEENKTVSFVKYFIFNGTSWEVYNNLLTQSLQFGHDGNDWVPDNTIRYTLTKADFGIISSALIDKYPGPADNAGFFGSFDVRKSSDNYWSDEMLLEAFNIFLNEINPNAEIGQKYVLSYAVYNGATVTMQTSLIKTEEGWVINE</sequence>
<proteinExistence type="predicted"/>
<organism evidence="1 2">
    <name type="scientific">Salinimicrobium catena</name>
    <dbReference type="NCBI Taxonomy" id="390640"/>
    <lineage>
        <taxon>Bacteria</taxon>
        <taxon>Pseudomonadati</taxon>
        <taxon>Bacteroidota</taxon>
        <taxon>Flavobacteriia</taxon>
        <taxon>Flavobacteriales</taxon>
        <taxon>Flavobacteriaceae</taxon>
        <taxon>Salinimicrobium</taxon>
    </lineage>
</organism>
<dbReference type="AlphaFoldDB" id="A0A1H5J6F5"/>
<reference evidence="1 2" key="1">
    <citation type="submission" date="2016-10" db="EMBL/GenBank/DDBJ databases">
        <authorList>
            <person name="de Groot N.N."/>
        </authorList>
    </citation>
    <scope>NUCLEOTIDE SEQUENCE [LARGE SCALE GENOMIC DNA]</scope>
    <source>
        <strain evidence="1 2">DSM 23553</strain>
    </source>
</reference>
<accession>A0A1H5J6F5</accession>
<evidence type="ECO:0000313" key="2">
    <source>
        <dbReference type="Proteomes" id="UP000199448"/>
    </source>
</evidence>
<dbReference type="EMBL" id="FNUG01000001">
    <property type="protein sequence ID" value="SEE48115.1"/>
    <property type="molecule type" value="Genomic_DNA"/>
</dbReference>
<keyword evidence="2" id="KW-1185">Reference proteome</keyword>
<dbReference type="Proteomes" id="UP000199448">
    <property type="component" value="Unassembled WGS sequence"/>
</dbReference>
<dbReference type="OrthoDB" id="1013052at2"/>
<evidence type="ECO:0008006" key="3">
    <source>
        <dbReference type="Google" id="ProtNLM"/>
    </source>
</evidence>
<dbReference type="RefSeq" id="WP_093111642.1">
    <property type="nucleotide sequence ID" value="NZ_FNGG01000001.1"/>
</dbReference>
<name>A0A1H5J6F5_9FLAO</name>
<gene>
    <name evidence="1" type="ORF">SAMN04488034_101645</name>
</gene>
<protein>
    <recommendedName>
        <fullName evidence="3">DUF5017 domain-containing protein</fullName>
    </recommendedName>
</protein>